<dbReference type="PRINTS" id="PR01210">
    <property type="entry name" value="GGTRANSPTASE"/>
</dbReference>
<protein>
    <submittedName>
        <fullName evidence="3">Gamma-glutamyltransferase</fullName>
    </submittedName>
</protein>
<keyword evidence="3" id="KW-0808">Transferase</keyword>
<dbReference type="RefSeq" id="WP_035598267.1">
    <property type="nucleotide sequence ID" value="NZ_ARYM01000011.1"/>
</dbReference>
<sequence length="638" mass="67609">MKPALLPTLIGGACAFALSACAQTPAPTPEAAPAAAVSPAPDAAPQLDNAAFPMTGQRPESGRPIATRSAVVAPNGAAATAHPLATQTAIDVLKAGGSAVDAAIAANAMLGLVEPTGNGIGGDLFAIVWDPQTQKLYGYNGSGRSAMDATLADAQAKADQFEDGKKLPKYGAITVTVPGTVDGWFALHEKFGKRPMADNLAPVVGYARSGAPIPEMIAWYWSRGESRFEPAFERGELEEYANAKKTYFSPAPVAGSLFQNPDLANTLETLGAKGRNEFYKGVMARNMANYLGRAGSKLDYDDFSAHKGEWIEPICIEYRSEVKVCELGPNTQGVAALQMLEMLETFDLKSMGFGSADTVTAMVEAKRLAFADRALGYSDPAFSGVDPSIFVAPGYNARKAELIDPSRAMPEVAPGTEVTDAVLRQGDTTYLTVTDKDGMMVSLIQSNYRGMGSGLVADGMGFMFQDRGELFSLDPDHPNVFEGGKRPFHTIIPAFAFRKDLPGCQVRATAPELACPYEPWLSFGLMGGATQPQGHVQIITNLIDFGMGLQEAGDAARWEHDGGCEPTNALGDDCNTGAGKVMLERGFAGIADDLEARGYEVACCEANYGGYQAIMRDFRSGAWIAATEMRKDGSADGY</sequence>
<dbReference type="OrthoDB" id="9781342at2"/>
<dbReference type="InterPro" id="IPR043138">
    <property type="entry name" value="GGT_lsub"/>
</dbReference>
<dbReference type="Gene3D" id="1.10.246.130">
    <property type="match status" value="1"/>
</dbReference>
<dbReference type="SUPFAM" id="SSF56235">
    <property type="entry name" value="N-terminal nucleophile aminohydrolases (Ntn hydrolases)"/>
    <property type="match status" value="1"/>
</dbReference>
<evidence type="ECO:0000256" key="1">
    <source>
        <dbReference type="SAM" id="MobiDB-lite"/>
    </source>
</evidence>
<dbReference type="Proteomes" id="UP000027100">
    <property type="component" value="Unassembled WGS sequence"/>
</dbReference>
<evidence type="ECO:0000313" key="4">
    <source>
        <dbReference type="Proteomes" id="UP000027100"/>
    </source>
</evidence>
<dbReference type="GO" id="GO:0016740">
    <property type="term" value="F:transferase activity"/>
    <property type="evidence" value="ECO:0007669"/>
    <property type="project" value="UniProtKB-KW"/>
</dbReference>
<organism evidence="3 4">
    <name type="scientific">Hyphomonas polymorpha PS728</name>
    <dbReference type="NCBI Taxonomy" id="1280954"/>
    <lineage>
        <taxon>Bacteria</taxon>
        <taxon>Pseudomonadati</taxon>
        <taxon>Pseudomonadota</taxon>
        <taxon>Alphaproteobacteria</taxon>
        <taxon>Hyphomonadales</taxon>
        <taxon>Hyphomonadaceae</taxon>
        <taxon>Hyphomonas</taxon>
    </lineage>
</organism>
<reference evidence="3 4" key="1">
    <citation type="journal article" date="2014" name="Antonie Van Leeuwenhoek">
        <title>Hyphomonas beringensis sp. nov. and Hyphomonas chukchiensis sp. nov., isolated from surface seawater of the Bering Sea and Chukchi Sea.</title>
        <authorList>
            <person name="Li C."/>
            <person name="Lai Q."/>
            <person name="Li G."/>
            <person name="Dong C."/>
            <person name="Wang J."/>
            <person name="Liao Y."/>
            <person name="Shao Z."/>
        </authorList>
    </citation>
    <scope>NUCLEOTIDE SEQUENCE [LARGE SCALE GENOMIC DNA]</scope>
    <source>
        <strain evidence="3 4">PS728</strain>
    </source>
</reference>
<dbReference type="InterPro" id="IPR052896">
    <property type="entry name" value="GGT-like_enzyme"/>
</dbReference>
<feature type="chain" id="PRO_5001615104" evidence="2">
    <location>
        <begin position="23"/>
        <end position="638"/>
    </location>
</feature>
<keyword evidence="4" id="KW-1185">Reference proteome</keyword>
<dbReference type="InterPro" id="IPR043137">
    <property type="entry name" value="GGT_ssub_C"/>
</dbReference>
<dbReference type="eggNOG" id="COG0405">
    <property type="taxonomic scope" value="Bacteria"/>
</dbReference>
<dbReference type="PATRIC" id="fig|1280954.3.peg.2168"/>
<feature type="signal peptide" evidence="2">
    <location>
        <begin position="1"/>
        <end position="22"/>
    </location>
</feature>
<gene>
    <name evidence="3" type="ORF">HPO_10702</name>
</gene>
<dbReference type="PROSITE" id="PS51257">
    <property type="entry name" value="PROKAR_LIPOPROTEIN"/>
    <property type="match status" value="1"/>
</dbReference>
<dbReference type="Gene3D" id="3.60.20.40">
    <property type="match status" value="1"/>
</dbReference>
<dbReference type="EMBL" id="ARYM01000011">
    <property type="protein sequence ID" value="KCZ98368.1"/>
    <property type="molecule type" value="Genomic_DNA"/>
</dbReference>
<proteinExistence type="predicted"/>
<dbReference type="PANTHER" id="PTHR43881:SF1">
    <property type="entry name" value="GAMMA-GLUTAMYLTRANSPEPTIDASE (AFU_ORTHOLOGUE AFUA_4G13580)"/>
    <property type="match status" value="1"/>
</dbReference>
<dbReference type="InterPro" id="IPR029055">
    <property type="entry name" value="Ntn_hydrolases_N"/>
</dbReference>
<dbReference type="STRING" id="1280954.HPO_10702"/>
<evidence type="ECO:0000256" key="2">
    <source>
        <dbReference type="SAM" id="SignalP"/>
    </source>
</evidence>
<name>A0A062V8A0_9PROT</name>
<dbReference type="AlphaFoldDB" id="A0A062V8A0"/>
<accession>A0A062V8A0</accession>
<feature type="compositionally biased region" description="Low complexity" evidence="1">
    <location>
        <begin position="27"/>
        <end position="45"/>
    </location>
</feature>
<evidence type="ECO:0000313" key="3">
    <source>
        <dbReference type="EMBL" id="KCZ98368.1"/>
    </source>
</evidence>
<dbReference type="PANTHER" id="PTHR43881">
    <property type="entry name" value="GAMMA-GLUTAMYLTRANSPEPTIDASE (AFU_ORTHOLOGUE AFUA_4G13580)"/>
    <property type="match status" value="1"/>
</dbReference>
<feature type="region of interest" description="Disordered" evidence="1">
    <location>
        <begin position="27"/>
        <end position="62"/>
    </location>
</feature>
<keyword evidence="2" id="KW-0732">Signal</keyword>
<comment type="caution">
    <text evidence="3">The sequence shown here is derived from an EMBL/GenBank/DDBJ whole genome shotgun (WGS) entry which is preliminary data.</text>
</comment>
<dbReference type="Pfam" id="PF01019">
    <property type="entry name" value="G_glu_transpept"/>
    <property type="match status" value="1"/>
</dbReference>